<dbReference type="Proteomes" id="UP000430021">
    <property type="component" value="Unassembled WGS sequence"/>
</dbReference>
<proteinExistence type="predicted"/>
<dbReference type="OrthoDB" id="7456916at2"/>
<evidence type="ECO:0000256" key="3">
    <source>
        <dbReference type="ARBA" id="ARBA00022723"/>
    </source>
</evidence>
<keyword evidence="2" id="KW-0001">2Fe-2S</keyword>
<gene>
    <name evidence="9" type="ORF">FHS52_000835</name>
    <name evidence="10" type="ORF">GRI59_02420</name>
</gene>
<dbReference type="AlphaFoldDB" id="A0A6I4UIM1"/>
<dbReference type="EMBL" id="WTYB01000001">
    <property type="protein sequence ID" value="MXP37467.1"/>
    <property type="molecule type" value="Genomic_DNA"/>
</dbReference>
<evidence type="ECO:0000256" key="2">
    <source>
        <dbReference type="ARBA" id="ARBA00022714"/>
    </source>
</evidence>
<dbReference type="Gene3D" id="2.102.10.10">
    <property type="entry name" value="Rieske [2Fe-2S] iron-sulphur domain"/>
    <property type="match status" value="1"/>
</dbReference>
<keyword evidence="4" id="KW-0560">Oxidoreductase</keyword>
<feature type="region of interest" description="Disordered" evidence="7">
    <location>
        <begin position="1"/>
        <end position="23"/>
    </location>
</feature>
<dbReference type="InterPro" id="IPR001663">
    <property type="entry name" value="Rng_hydr_dOase-A"/>
</dbReference>
<comment type="cofactor">
    <cofactor evidence="1">
        <name>Fe cation</name>
        <dbReference type="ChEBI" id="CHEBI:24875"/>
    </cofactor>
</comment>
<dbReference type="GO" id="GO:0005506">
    <property type="term" value="F:iron ion binding"/>
    <property type="evidence" value="ECO:0007669"/>
    <property type="project" value="InterPro"/>
</dbReference>
<evidence type="ECO:0000313" key="10">
    <source>
        <dbReference type="EMBL" id="MXP37467.1"/>
    </source>
</evidence>
<dbReference type="Gene3D" id="3.90.380.10">
    <property type="entry name" value="Naphthalene 1,2-dioxygenase Alpha Subunit, Chain A, domain 1"/>
    <property type="match status" value="1"/>
</dbReference>
<evidence type="ECO:0000313" key="12">
    <source>
        <dbReference type="Proteomes" id="UP000548685"/>
    </source>
</evidence>
<dbReference type="InterPro" id="IPR017941">
    <property type="entry name" value="Rieske_2Fe-2S"/>
</dbReference>
<keyword evidence="6" id="KW-0411">Iron-sulfur</keyword>
<comment type="caution">
    <text evidence="10">The sequence shown here is derived from an EMBL/GenBank/DDBJ whole genome shotgun (WGS) entry which is preliminary data.</text>
</comment>
<dbReference type="PANTHER" id="PTHR43756:SF5">
    <property type="entry name" value="CHOLINE MONOOXYGENASE, CHLOROPLASTIC"/>
    <property type="match status" value="1"/>
</dbReference>
<dbReference type="InterPro" id="IPR015879">
    <property type="entry name" value="Ring_hydroxy_dOase_asu_C_dom"/>
</dbReference>
<keyword evidence="12" id="KW-1185">Reference proteome</keyword>
<dbReference type="Proteomes" id="UP000548685">
    <property type="component" value="Unassembled WGS sequence"/>
</dbReference>
<dbReference type="RefSeq" id="WP_160759601.1">
    <property type="nucleotide sequence ID" value="NZ_BAAADZ010000002.1"/>
</dbReference>
<dbReference type="PANTHER" id="PTHR43756">
    <property type="entry name" value="CHOLINE MONOOXYGENASE, CHLOROPLASTIC"/>
    <property type="match status" value="1"/>
</dbReference>
<evidence type="ECO:0000313" key="9">
    <source>
        <dbReference type="EMBL" id="MBB3774892.1"/>
    </source>
</evidence>
<evidence type="ECO:0000256" key="4">
    <source>
        <dbReference type="ARBA" id="ARBA00023002"/>
    </source>
</evidence>
<organism evidence="10 11">
    <name type="scientific">Erythrobacter ramosus</name>
    <dbReference type="NCBI Taxonomy" id="35811"/>
    <lineage>
        <taxon>Bacteria</taxon>
        <taxon>Pseudomonadati</taxon>
        <taxon>Pseudomonadota</taxon>
        <taxon>Alphaproteobacteria</taxon>
        <taxon>Sphingomonadales</taxon>
        <taxon>Erythrobacteraceae</taxon>
        <taxon>Erythrobacter/Porphyrobacter group</taxon>
        <taxon>Erythrobacter</taxon>
    </lineage>
</organism>
<evidence type="ECO:0000256" key="1">
    <source>
        <dbReference type="ARBA" id="ARBA00001962"/>
    </source>
</evidence>
<dbReference type="CDD" id="cd08882">
    <property type="entry name" value="RHO_alpha_C_MupW-like"/>
    <property type="match status" value="1"/>
</dbReference>
<dbReference type="PRINTS" id="PR00090">
    <property type="entry name" value="RNGDIOXGNASE"/>
</dbReference>
<reference evidence="9 12" key="2">
    <citation type="submission" date="2020-08" db="EMBL/GenBank/DDBJ databases">
        <title>Genomic Encyclopedia of Type Strains, Phase IV (KMG-IV): sequencing the most valuable type-strain genomes for metagenomic binning, comparative biology and taxonomic classification.</title>
        <authorList>
            <person name="Goeker M."/>
        </authorList>
    </citation>
    <scope>NUCLEOTIDE SEQUENCE [LARGE SCALE GENOMIC DNA]</scope>
    <source>
        <strain evidence="9 12">DSM 8510</strain>
    </source>
</reference>
<accession>A0A6I4UIM1</accession>
<evidence type="ECO:0000256" key="7">
    <source>
        <dbReference type="SAM" id="MobiDB-lite"/>
    </source>
</evidence>
<name>A0A6I4UIM1_9SPHN</name>
<evidence type="ECO:0000256" key="5">
    <source>
        <dbReference type="ARBA" id="ARBA00023004"/>
    </source>
</evidence>
<keyword evidence="5" id="KW-0408">Iron</keyword>
<evidence type="ECO:0000313" key="11">
    <source>
        <dbReference type="Proteomes" id="UP000430021"/>
    </source>
</evidence>
<dbReference type="SUPFAM" id="SSF55961">
    <property type="entry name" value="Bet v1-like"/>
    <property type="match status" value="1"/>
</dbReference>
<dbReference type="Pfam" id="PF00848">
    <property type="entry name" value="Ring_hydroxyl_A"/>
    <property type="match status" value="1"/>
</dbReference>
<dbReference type="EMBL" id="JACICE010000001">
    <property type="protein sequence ID" value="MBB3774892.1"/>
    <property type="molecule type" value="Genomic_DNA"/>
</dbReference>
<dbReference type="PROSITE" id="PS51296">
    <property type="entry name" value="RIESKE"/>
    <property type="match status" value="1"/>
</dbReference>
<dbReference type="GO" id="GO:0051537">
    <property type="term" value="F:2 iron, 2 sulfur cluster binding"/>
    <property type="evidence" value="ECO:0007669"/>
    <property type="project" value="UniProtKB-KW"/>
</dbReference>
<sequence length="445" mass="51451">MATLLSPDTAPMRIDTTPQPMPALSAKPIEGSRYWSREFMDREWEGIWTKSWLIGGLAAQVAKPGDFFTYDIGRESILVTHGDDGQIRAFYNVCPHRGKRLVMEEEGHSKRIACSYHGWRFTHEGELNFVPCPEDFVGGTPCGKVKLEEVRCEVFASFVWVNLDPHATPLAEHLGPVAPQIAGYRMEQMHRTHWVTLEGDWNWKCVQDNFNESYHLPFVHPQTRFVMEQSYKDCQFDLYAPEGHARMFMPGSRPARSLRGHTDTVLEMMAKELTYWGLDPEDFRDDPLRTREAIQQAKRKLGADKGYDFSHFHDAQLTDHFHYTIFPNISFSLKPDGCIWLRADPHPTDPERCYFDMWYFTWFPEGADRYYSYSMGEEVDRTVPVPHKRGKVGELSCGPGIDQDVSIWSEQQKGLRSRGYKGGHLAGQEARVRFFHDTIDRWLGE</sequence>
<protein>
    <submittedName>
        <fullName evidence="9">Phenylpropionate dioxygenase-like ring-hydroxylating dioxygenase large terminal subunit</fullName>
    </submittedName>
    <submittedName>
        <fullName evidence="10">Rieske 2Fe-2S domain-containing protein</fullName>
    </submittedName>
</protein>
<dbReference type="Pfam" id="PF00355">
    <property type="entry name" value="Rieske"/>
    <property type="match status" value="1"/>
</dbReference>
<keyword evidence="3" id="KW-0479">Metal-binding</keyword>
<evidence type="ECO:0000256" key="6">
    <source>
        <dbReference type="ARBA" id="ARBA00023014"/>
    </source>
</evidence>
<dbReference type="GO" id="GO:0016491">
    <property type="term" value="F:oxidoreductase activity"/>
    <property type="evidence" value="ECO:0007669"/>
    <property type="project" value="UniProtKB-KW"/>
</dbReference>
<dbReference type="InterPro" id="IPR036922">
    <property type="entry name" value="Rieske_2Fe-2S_sf"/>
</dbReference>
<dbReference type="SUPFAM" id="SSF50022">
    <property type="entry name" value="ISP domain"/>
    <property type="match status" value="1"/>
</dbReference>
<feature type="domain" description="Rieske" evidence="8">
    <location>
        <begin position="54"/>
        <end position="161"/>
    </location>
</feature>
<dbReference type="CDD" id="cd03469">
    <property type="entry name" value="Rieske_RO_Alpha_N"/>
    <property type="match status" value="1"/>
</dbReference>
<evidence type="ECO:0000259" key="8">
    <source>
        <dbReference type="PROSITE" id="PS51296"/>
    </source>
</evidence>
<reference evidence="10 11" key="1">
    <citation type="submission" date="2019-12" db="EMBL/GenBank/DDBJ databases">
        <title>Genomic-based taxomic classification of the family Erythrobacteraceae.</title>
        <authorList>
            <person name="Xu L."/>
        </authorList>
    </citation>
    <scope>NUCLEOTIDE SEQUENCE [LARGE SCALE GENOMIC DNA]</scope>
    <source>
        <strain evidence="10 11">JCM 10282</strain>
    </source>
</reference>